<gene>
    <name evidence="2" type="ORF">TCEL_00258</name>
</gene>
<evidence type="ECO:0000313" key="3">
    <source>
        <dbReference type="Proteomes" id="UP000014923"/>
    </source>
</evidence>
<protein>
    <submittedName>
        <fullName evidence="2">Stage III sporulation protein AG</fullName>
    </submittedName>
</protein>
<proteinExistence type="predicted"/>
<dbReference type="RefSeq" id="WP_018662087.1">
    <property type="nucleotide sequence ID" value="NZ_HF952018.1"/>
</dbReference>
<accession>R7RPT2</accession>
<name>R7RPT2_9CLOT</name>
<dbReference type="eggNOG" id="ENOG50330Z5">
    <property type="taxonomic scope" value="Bacteria"/>
</dbReference>
<dbReference type="Proteomes" id="UP000014923">
    <property type="component" value="Unassembled WGS sequence"/>
</dbReference>
<keyword evidence="1" id="KW-0472">Membrane</keyword>
<keyword evidence="1" id="KW-1133">Transmembrane helix</keyword>
<dbReference type="NCBIfam" id="TIGR02830">
    <property type="entry name" value="spore_III_AG"/>
    <property type="match status" value="1"/>
</dbReference>
<evidence type="ECO:0000256" key="1">
    <source>
        <dbReference type="SAM" id="Phobius"/>
    </source>
</evidence>
<dbReference type="EMBL" id="CAVN010000095">
    <property type="protein sequence ID" value="CDF58212.1"/>
    <property type="molecule type" value="Genomic_DNA"/>
</dbReference>
<keyword evidence="3" id="KW-1185">Reference proteome</keyword>
<keyword evidence="1" id="KW-0812">Transmembrane</keyword>
<organism evidence="2 3">
    <name type="scientific">Thermobrachium celere DSM 8682</name>
    <dbReference type="NCBI Taxonomy" id="941824"/>
    <lineage>
        <taxon>Bacteria</taxon>
        <taxon>Bacillati</taxon>
        <taxon>Bacillota</taxon>
        <taxon>Clostridia</taxon>
        <taxon>Eubacteriales</taxon>
        <taxon>Clostridiaceae</taxon>
        <taxon>Thermobrachium</taxon>
    </lineage>
</organism>
<reference evidence="2" key="1">
    <citation type="submission" date="2013-03" db="EMBL/GenBank/DDBJ databases">
        <title>Draft genome sequence of the hydrogen-ethanol-producing anaerobic alkalithermophilic Caloramator celere.</title>
        <authorList>
            <person name="Ciranna A."/>
            <person name="Larjo A."/>
            <person name="Kivisto A."/>
            <person name="Santala V."/>
            <person name="Roos C."/>
            <person name="Karp M."/>
        </authorList>
    </citation>
    <scope>NUCLEOTIDE SEQUENCE [LARGE SCALE GENOMIC DNA]</scope>
    <source>
        <strain evidence="2">DSM 8682</strain>
    </source>
</reference>
<sequence>MKFIGMIKLNGKNVKKYMTWAAIVFFIGILIFLAADIFSNIFGKPKPTSRDVEQTSSKNVEVLAPTSYEDKIKRDLIDILSQIKGVGKVNVMVYFEGSSESQPAYNVNENNRVIQEKDSQGGTRTTNENNKSINVVMVNEGTSQKPFILKQVNPSIGGVIVVAEGAEDPHIKEMIKNAVKTVLNLPANKVTVEPMKK</sequence>
<dbReference type="AlphaFoldDB" id="R7RPT2"/>
<evidence type="ECO:0000313" key="2">
    <source>
        <dbReference type="EMBL" id="CDF58212.1"/>
    </source>
</evidence>
<feature type="transmembrane region" description="Helical" evidence="1">
    <location>
        <begin position="20"/>
        <end position="42"/>
    </location>
</feature>
<dbReference type="HOGENOM" id="CLU_071454_2_0_9"/>
<comment type="caution">
    <text evidence="2">The sequence shown here is derived from an EMBL/GenBank/DDBJ whole genome shotgun (WGS) entry which is preliminary data.</text>
</comment>
<dbReference type="InterPro" id="IPR014195">
    <property type="entry name" value="Spore_III_AG"/>
</dbReference>